<evidence type="ECO:0008006" key="3">
    <source>
        <dbReference type="Google" id="ProtNLM"/>
    </source>
</evidence>
<evidence type="ECO:0000313" key="2">
    <source>
        <dbReference type="Proteomes" id="UP000256269"/>
    </source>
</evidence>
<dbReference type="EMBL" id="QUNO01000010">
    <property type="protein sequence ID" value="REH42639.1"/>
    <property type="molecule type" value="Genomic_DNA"/>
</dbReference>
<reference evidence="1 2" key="1">
    <citation type="submission" date="2018-08" db="EMBL/GenBank/DDBJ databases">
        <title>Genomic Encyclopedia of Archaeal and Bacterial Type Strains, Phase II (KMG-II): from individual species to whole genera.</title>
        <authorList>
            <person name="Goeker M."/>
        </authorList>
    </citation>
    <scope>NUCLEOTIDE SEQUENCE [LARGE SCALE GENOMIC DNA]</scope>
    <source>
        <strain evidence="1 2">DSM 45791</strain>
    </source>
</reference>
<sequence length="159" mass="16829">MTRIAITGHRGLPAHTVALVDAALRAELRRHGEAPLVGVSCLADGADALFAQAVLDSGGSLVAVLPAQRYRERLPADYHPTFDSLLERAAEIVTLDYDRPGREAYMAASVRMVDGADRLVAVWDGQPAAGLGGTADVVTHARDHGVPVTVIWPDGCQRG</sequence>
<dbReference type="PANTHER" id="PTHR38440">
    <property type="entry name" value="UPF0398 PROTEIN YPSA"/>
    <property type="match status" value="1"/>
</dbReference>
<organism evidence="1 2">
    <name type="scientific">Kutzneria buriramensis</name>
    <dbReference type="NCBI Taxonomy" id="1045776"/>
    <lineage>
        <taxon>Bacteria</taxon>
        <taxon>Bacillati</taxon>
        <taxon>Actinomycetota</taxon>
        <taxon>Actinomycetes</taxon>
        <taxon>Pseudonocardiales</taxon>
        <taxon>Pseudonocardiaceae</taxon>
        <taxon>Kutzneria</taxon>
    </lineage>
</organism>
<keyword evidence="2" id="KW-1185">Reference proteome</keyword>
<dbReference type="RefSeq" id="WP_116177458.1">
    <property type="nucleotide sequence ID" value="NZ_CP144375.1"/>
</dbReference>
<evidence type="ECO:0000313" key="1">
    <source>
        <dbReference type="EMBL" id="REH42639.1"/>
    </source>
</evidence>
<dbReference type="PANTHER" id="PTHR38440:SF1">
    <property type="entry name" value="UPF0398 PROTEIN SPR0331"/>
    <property type="match status" value="1"/>
</dbReference>
<dbReference type="InterPro" id="IPR010697">
    <property type="entry name" value="YspA"/>
</dbReference>
<protein>
    <recommendedName>
        <fullName evidence="3">DNA recombination-mediator protein A</fullName>
    </recommendedName>
</protein>
<accession>A0A3E0HD23</accession>
<dbReference type="AlphaFoldDB" id="A0A3E0HD23"/>
<name>A0A3E0HD23_9PSEU</name>
<comment type="caution">
    <text evidence="1">The sequence shown here is derived from an EMBL/GenBank/DDBJ whole genome shotgun (WGS) entry which is preliminary data.</text>
</comment>
<dbReference type="SUPFAM" id="SSF102405">
    <property type="entry name" value="MCP/YpsA-like"/>
    <property type="match status" value="1"/>
</dbReference>
<gene>
    <name evidence="1" type="ORF">BCF44_110135</name>
</gene>
<dbReference type="Gene3D" id="3.40.50.450">
    <property type="match status" value="1"/>
</dbReference>
<dbReference type="OrthoDB" id="3231229at2"/>
<dbReference type="Proteomes" id="UP000256269">
    <property type="component" value="Unassembled WGS sequence"/>
</dbReference>
<proteinExistence type="predicted"/>